<name>T1KZU9_TETUR</name>
<evidence type="ECO:0000313" key="3">
    <source>
        <dbReference type="Proteomes" id="UP000015104"/>
    </source>
</evidence>
<keyword evidence="1" id="KW-0472">Membrane</keyword>
<keyword evidence="3" id="KW-1185">Reference proteome</keyword>
<sequence>MPIVIFHLLRNFKLARSHKKRPECLSVFVASVLFAYCLLANLYTTFQSSISKR</sequence>
<organism evidence="2 3">
    <name type="scientific">Tetranychus urticae</name>
    <name type="common">Two-spotted spider mite</name>
    <dbReference type="NCBI Taxonomy" id="32264"/>
    <lineage>
        <taxon>Eukaryota</taxon>
        <taxon>Metazoa</taxon>
        <taxon>Ecdysozoa</taxon>
        <taxon>Arthropoda</taxon>
        <taxon>Chelicerata</taxon>
        <taxon>Arachnida</taxon>
        <taxon>Acari</taxon>
        <taxon>Acariformes</taxon>
        <taxon>Trombidiformes</taxon>
        <taxon>Prostigmata</taxon>
        <taxon>Eleutherengona</taxon>
        <taxon>Raphignathae</taxon>
        <taxon>Tetranychoidea</taxon>
        <taxon>Tetranychidae</taxon>
        <taxon>Tetranychus</taxon>
    </lineage>
</organism>
<evidence type="ECO:0000256" key="1">
    <source>
        <dbReference type="SAM" id="Phobius"/>
    </source>
</evidence>
<keyword evidence="1" id="KW-1133">Transmembrane helix</keyword>
<accession>T1KZU9</accession>
<dbReference type="AlphaFoldDB" id="T1KZU9"/>
<reference evidence="2" key="2">
    <citation type="submission" date="2015-06" db="UniProtKB">
        <authorList>
            <consortium name="EnsemblMetazoa"/>
        </authorList>
    </citation>
    <scope>IDENTIFICATION</scope>
</reference>
<evidence type="ECO:0000313" key="2">
    <source>
        <dbReference type="EnsemblMetazoa" id="tetur29g00170.1"/>
    </source>
</evidence>
<dbReference type="EMBL" id="CAEY01000758">
    <property type="status" value="NOT_ANNOTATED_CDS"/>
    <property type="molecule type" value="Genomic_DNA"/>
</dbReference>
<keyword evidence="1" id="KW-0812">Transmembrane</keyword>
<reference evidence="3" key="1">
    <citation type="submission" date="2011-08" db="EMBL/GenBank/DDBJ databases">
        <authorList>
            <person name="Rombauts S."/>
        </authorList>
    </citation>
    <scope>NUCLEOTIDE SEQUENCE</scope>
    <source>
        <strain evidence="3">London</strain>
    </source>
</reference>
<protein>
    <submittedName>
        <fullName evidence="2">Uncharacterized protein</fullName>
    </submittedName>
</protein>
<proteinExistence type="predicted"/>
<dbReference type="EnsemblMetazoa" id="tetur29g00170.1">
    <property type="protein sequence ID" value="tetur29g00170.1"/>
    <property type="gene ID" value="tetur29g00170"/>
</dbReference>
<dbReference type="Proteomes" id="UP000015104">
    <property type="component" value="Unassembled WGS sequence"/>
</dbReference>
<feature type="transmembrane region" description="Helical" evidence="1">
    <location>
        <begin position="24"/>
        <end position="43"/>
    </location>
</feature>
<dbReference type="HOGENOM" id="CLU_3071308_0_0_1"/>